<comment type="caution">
    <text evidence="7">The sequence shown here is derived from an EMBL/GenBank/DDBJ whole genome shotgun (WGS) entry which is preliminary data.</text>
</comment>
<dbReference type="InterPro" id="IPR036937">
    <property type="entry name" value="Adhesion_dom_fimbrial_sf"/>
</dbReference>
<dbReference type="InterPro" id="IPR000259">
    <property type="entry name" value="Adhesion_dom_fimbrial"/>
</dbReference>
<dbReference type="EMBL" id="AASZRA010000006">
    <property type="protein sequence ID" value="EFI6951900.1"/>
    <property type="molecule type" value="Genomic_DNA"/>
</dbReference>
<evidence type="ECO:0000256" key="1">
    <source>
        <dbReference type="ARBA" id="ARBA00004561"/>
    </source>
</evidence>
<organism evidence="7 8">
    <name type="scientific">Escherichia coli</name>
    <dbReference type="NCBI Taxonomy" id="562"/>
    <lineage>
        <taxon>Bacteria</taxon>
        <taxon>Pseudomonadati</taxon>
        <taxon>Pseudomonadota</taxon>
        <taxon>Gammaproteobacteria</taxon>
        <taxon>Enterobacterales</taxon>
        <taxon>Enterobacteriaceae</taxon>
        <taxon>Escherichia</taxon>
    </lineage>
</organism>
<keyword evidence="4" id="KW-0281">Fimbrium</keyword>
<comment type="similarity">
    <text evidence="2">Belongs to the fimbrial protein family.</text>
</comment>
<reference evidence="7" key="1">
    <citation type="submission" date="2020-02" db="EMBL/GenBank/DDBJ databases">
        <authorList>
            <consortium name="GenomeTrakr network: Whole genome sequencing for foodborne pathogen traceback"/>
        </authorList>
    </citation>
    <scope>NUCLEOTIDE SEQUENCE</scope>
    <source>
        <strain evidence="7">CFSAN046653</strain>
    </source>
</reference>
<dbReference type="PANTHER" id="PTHR33420">
    <property type="entry name" value="FIMBRIAL SUBUNIT ELFA-RELATED"/>
    <property type="match status" value="1"/>
</dbReference>
<dbReference type="AlphaFoldDB" id="A0AAI9B5F7"/>
<feature type="domain" description="Fimbrial-type adhesion" evidence="6">
    <location>
        <begin position="51"/>
        <end position="185"/>
    </location>
</feature>
<dbReference type="Gene3D" id="2.60.40.1090">
    <property type="entry name" value="Fimbrial-type adhesion domain"/>
    <property type="match status" value="1"/>
</dbReference>
<feature type="chain" id="PRO_5042502778" evidence="5">
    <location>
        <begin position="22"/>
        <end position="186"/>
    </location>
</feature>
<name>A0AAI9B5F7_ECOLX</name>
<dbReference type="Proteomes" id="UP000775646">
    <property type="component" value="Unassembled WGS sequence"/>
</dbReference>
<dbReference type="GO" id="GO:0009289">
    <property type="term" value="C:pilus"/>
    <property type="evidence" value="ECO:0007669"/>
    <property type="project" value="UniProtKB-SubCell"/>
</dbReference>
<evidence type="ECO:0000256" key="3">
    <source>
        <dbReference type="ARBA" id="ARBA00022729"/>
    </source>
</evidence>
<sequence length="186" mass="19876">MRRKSIPFALGALMLTAPVFAVDVDVKFIATIVQPTCDMSVIPYGGSNISNAGTNAYKLTIPDIRLDQLRAKGAESQANFTLKPANCNGLTGLKTTIKAEKTSTEQPVLAIPSSATGKASNIGVAFRRQSSSDDVYFGLNNNTTIVWTADEMSKGLNLSAAMREVTPNTGTIGPFDAKVTFNFTYE</sequence>
<dbReference type="RefSeq" id="WP_024165102.1">
    <property type="nucleotide sequence ID" value="NZ_BIDJ01000006.1"/>
</dbReference>
<gene>
    <name evidence="7" type="ORF">BCB93_001510</name>
</gene>
<keyword evidence="3 5" id="KW-0732">Signal</keyword>
<dbReference type="GO" id="GO:0043709">
    <property type="term" value="P:cell adhesion involved in single-species biofilm formation"/>
    <property type="evidence" value="ECO:0007669"/>
    <property type="project" value="TreeGrafter"/>
</dbReference>
<dbReference type="Pfam" id="PF00419">
    <property type="entry name" value="Fimbrial"/>
    <property type="match status" value="1"/>
</dbReference>
<dbReference type="PANTHER" id="PTHR33420:SF3">
    <property type="entry name" value="FIMBRIAL SUBUNIT ELFA"/>
    <property type="match status" value="1"/>
</dbReference>
<dbReference type="SUPFAM" id="SSF49401">
    <property type="entry name" value="Bacterial adhesins"/>
    <property type="match status" value="1"/>
</dbReference>
<evidence type="ECO:0000256" key="2">
    <source>
        <dbReference type="ARBA" id="ARBA00006671"/>
    </source>
</evidence>
<accession>A0AAI9B5F7</accession>
<comment type="subcellular location">
    <subcellularLocation>
        <location evidence="1">Fimbrium</location>
    </subcellularLocation>
</comment>
<dbReference type="GeneID" id="86862646"/>
<dbReference type="InterPro" id="IPR050263">
    <property type="entry name" value="Bact_Fimbrial_Adh_Pro"/>
</dbReference>
<dbReference type="InterPro" id="IPR008966">
    <property type="entry name" value="Adhesion_dom_sf"/>
</dbReference>
<protein>
    <submittedName>
        <fullName evidence="7">Fimbrial protein</fullName>
    </submittedName>
</protein>
<evidence type="ECO:0000256" key="5">
    <source>
        <dbReference type="SAM" id="SignalP"/>
    </source>
</evidence>
<evidence type="ECO:0000313" key="7">
    <source>
        <dbReference type="EMBL" id="EFI6951900.1"/>
    </source>
</evidence>
<evidence type="ECO:0000259" key="6">
    <source>
        <dbReference type="Pfam" id="PF00419"/>
    </source>
</evidence>
<evidence type="ECO:0000256" key="4">
    <source>
        <dbReference type="ARBA" id="ARBA00023263"/>
    </source>
</evidence>
<proteinExistence type="inferred from homology"/>
<feature type="signal peptide" evidence="5">
    <location>
        <begin position="1"/>
        <end position="21"/>
    </location>
</feature>
<evidence type="ECO:0000313" key="8">
    <source>
        <dbReference type="Proteomes" id="UP000775646"/>
    </source>
</evidence>